<dbReference type="Pfam" id="PF03661">
    <property type="entry name" value="TMEM33_Pom33"/>
    <property type="match status" value="1"/>
</dbReference>
<dbReference type="AlphaFoldDB" id="A0A0Q9X4U1"/>
<dbReference type="InterPro" id="IPR005344">
    <property type="entry name" value="TMEM33/Pom33"/>
</dbReference>
<evidence type="ECO:0000256" key="7">
    <source>
        <dbReference type="SAM" id="Phobius"/>
    </source>
</evidence>
<dbReference type="InterPro" id="IPR051645">
    <property type="entry name" value="PER33/POM33_regulator"/>
</dbReference>
<feature type="compositionally biased region" description="Polar residues" evidence="6">
    <location>
        <begin position="1"/>
        <end position="14"/>
    </location>
</feature>
<dbReference type="PANTHER" id="PTHR12703:SF4">
    <property type="entry name" value="TRANSMEMBRANE PROTEIN 33"/>
    <property type="match status" value="1"/>
</dbReference>
<comment type="similarity">
    <text evidence="2">Belongs to the PER33/POM33 family.</text>
</comment>
<evidence type="ECO:0000313" key="9">
    <source>
        <dbReference type="Proteomes" id="UP000009192"/>
    </source>
</evidence>
<evidence type="ECO:0000256" key="5">
    <source>
        <dbReference type="ARBA" id="ARBA00023136"/>
    </source>
</evidence>
<feature type="transmembrane region" description="Helical" evidence="7">
    <location>
        <begin position="233"/>
        <end position="257"/>
    </location>
</feature>
<dbReference type="EMBL" id="CH933807">
    <property type="protein sequence ID" value="KRG02877.1"/>
    <property type="molecule type" value="Genomic_DNA"/>
</dbReference>
<accession>A0A0Q9X4U1</accession>
<comment type="subcellular location">
    <subcellularLocation>
        <location evidence="1">Membrane</location>
        <topology evidence="1">Multi-pass membrane protein</topology>
    </subcellularLocation>
</comment>
<reference evidence="8 9" key="1">
    <citation type="journal article" date="2007" name="Nature">
        <title>Evolution of genes and genomes on the Drosophila phylogeny.</title>
        <authorList>
            <consortium name="Drosophila 12 Genomes Consortium"/>
            <person name="Clark A.G."/>
            <person name="Eisen M.B."/>
            <person name="Smith D.R."/>
            <person name="Bergman C.M."/>
            <person name="Oliver B."/>
            <person name="Markow T.A."/>
            <person name="Kaufman T.C."/>
            <person name="Kellis M."/>
            <person name="Gelbart W."/>
            <person name="Iyer V.N."/>
            <person name="Pollard D.A."/>
            <person name="Sackton T.B."/>
            <person name="Larracuente A.M."/>
            <person name="Singh N.D."/>
            <person name="Abad J.P."/>
            <person name="Abt D.N."/>
            <person name="Adryan B."/>
            <person name="Aguade M."/>
            <person name="Akashi H."/>
            <person name="Anderson W.W."/>
            <person name="Aquadro C.F."/>
            <person name="Ardell D.H."/>
            <person name="Arguello R."/>
            <person name="Artieri C.G."/>
            <person name="Barbash D.A."/>
            <person name="Barker D."/>
            <person name="Barsanti P."/>
            <person name="Batterham P."/>
            <person name="Batzoglou S."/>
            <person name="Begun D."/>
            <person name="Bhutkar A."/>
            <person name="Blanco E."/>
            <person name="Bosak S.A."/>
            <person name="Bradley R.K."/>
            <person name="Brand A.D."/>
            <person name="Brent M.R."/>
            <person name="Brooks A.N."/>
            <person name="Brown R.H."/>
            <person name="Butlin R.K."/>
            <person name="Caggese C."/>
            <person name="Calvi B.R."/>
            <person name="Bernardo de Carvalho A."/>
            <person name="Caspi A."/>
            <person name="Castrezana S."/>
            <person name="Celniker S.E."/>
            <person name="Chang J.L."/>
            <person name="Chapple C."/>
            <person name="Chatterji S."/>
            <person name="Chinwalla A."/>
            <person name="Civetta A."/>
            <person name="Clifton S.W."/>
            <person name="Comeron J.M."/>
            <person name="Costello J.C."/>
            <person name="Coyne J.A."/>
            <person name="Daub J."/>
            <person name="David R.G."/>
            <person name="Delcher A.L."/>
            <person name="Delehaunty K."/>
            <person name="Do C.B."/>
            <person name="Ebling H."/>
            <person name="Edwards K."/>
            <person name="Eickbush T."/>
            <person name="Evans J.D."/>
            <person name="Filipski A."/>
            <person name="Findeiss S."/>
            <person name="Freyhult E."/>
            <person name="Fulton L."/>
            <person name="Fulton R."/>
            <person name="Garcia A.C."/>
            <person name="Gardiner A."/>
            <person name="Garfield D.A."/>
            <person name="Garvin B.E."/>
            <person name="Gibson G."/>
            <person name="Gilbert D."/>
            <person name="Gnerre S."/>
            <person name="Godfrey J."/>
            <person name="Good R."/>
            <person name="Gotea V."/>
            <person name="Gravely B."/>
            <person name="Greenberg A.J."/>
            <person name="Griffiths-Jones S."/>
            <person name="Gross S."/>
            <person name="Guigo R."/>
            <person name="Gustafson E.A."/>
            <person name="Haerty W."/>
            <person name="Hahn M.W."/>
            <person name="Halligan D.L."/>
            <person name="Halpern A.L."/>
            <person name="Halter G.M."/>
            <person name="Han M.V."/>
            <person name="Heger A."/>
            <person name="Hillier L."/>
            <person name="Hinrichs A.S."/>
            <person name="Holmes I."/>
            <person name="Hoskins R.A."/>
            <person name="Hubisz M.J."/>
            <person name="Hultmark D."/>
            <person name="Huntley M.A."/>
            <person name="Jaffe D.B."/>
            <person name="Jagadeeshan S."/>
            <person name="Jeck W.R."/>
            <person name="Johnson J."/>
            <person name="Jones C.D."/>
            <person name="Jordan W.C."/>
            <person name="Karpen G.H."/>
            <person name="Kataoka E."/>
            <person name="Keightley P.D."/>
            <person name="Kheradpour P."/>
            <person name="Kirkness E.F."/>
            <person name="Koerich L.B."/>
            <person name="Kristiansen K."/>
            <person name="Kudrna D."/>
            <person name="Kulathinal R.J."/>
            <person name="Kumar S."/>
            <person name="Kwok R."/>
            <person name="Lander E."/>
            <person name="Langley C.H."/>
            <person name="Lapoint R."/>
            <person name="Lazzaro B.P."/>
            <person name="Lee S.J."/>
            <person name="Levesque L."/>
            <person name="Li R."/>
            <person name="Lin C.F."/>
            <person name="Lin M.F."/>
            <person name="Lindblad-Toh K."/>
            <person name="Llopart A."/>
            <person name="Long M."/>
            <person name="Low L."/>
            <person name="Lozovsky E."/>
            <person name="Lu J."/>
            <person name="Luo M."/>
            <person name="Machado C.A."/>
            <person name="Makalowski W."/>
            <person name="Marzo M."/>
            <person name="Matsuda M."/>
            <person name="Matzkin L."/>
            <person name="McAllister B."/>
            <person name="McBride C.S."/>
            <person name="McKernan B."/>
            <person name="McKernan K."/>
            <person name="Mendez-Lago M."/>
            <person name="Minx P."/>
            <person name="Mollenhauer M.U."/>
            <person name="Montooth K."/>
            <person name="Mount S.M."/>
            <person name="Mu X."/>
            <person name="Myers E."/>
            <person name="Negre B."/>
            <person name="Newfeld S."/>
            <person name="Nielsen R."/>
            <person name="Noor M.A."/>
            <person name="O'Grady P."/>
            <person name="Pachter L."/>
            <person name="Papaceit M."/>
            <person name="Parisi M.J."/>
            <person name="Parisi M."/>
            <person name="Parts L."/>
            <person name="Pedersen J.S."/>
            <person name="Pesole G."/>
            <person name="Phillippy A.M."/>
            <person name="Ponting C.P."/>
            <person name="Pop M."/>
            <person name="Porcelli D."/>
            <person name="Powell J.R."/>
            <person name="Prohaska S."/>
            <person name="Pruitt K."/>
            <person name="Puig M."/>
            <person name="Quesneville H."/>
            <person name="Ram K.R."/>
            <person name="Rand D."/>
            <person name="Rasmussen M.D."/>
            <person name="Reed L.K."/>
            <person name="Reenan R."/>
            <person name="Reily A."/>
            <person name="Remington K.A."/>
            <person name="Rieger T.T."/>
            <person name="Ritchie M.G."/>
            <person name="Robin C."/>
            <person name="Rogers Y.H."/>
            <person name="Rohde C."/>
            <person name="Rozas J."/>
            <person name="Rubenfield M.J."/>
            <person name="Ruiz A."/>
            <person name="Russo S."/>
            <person name="Salzberg S.L."/>
            <person name="Sanchez-Gracia A."/>
            <person name="Saranga D.J."/>
            <person name="Sato H."/>
            <person name="Schaeffer S.W."/>
            <person name="Schatz M.C."/>
            <person name="Schlenke T."/>
            <person name="Schwartz R."/>
            <person name="Segarra C."/>
            <person name="Singh R.S."/>
            <person name="Sirot L."/>
            <person name="Sirota M."/>
            <person name="Sisneros N.B."/>
            <person name="Smith C.D."/>
            <person name="Smith T.F."/>
            <person name="Spieth J."/>
            <person name="Stage D.E."/>
            <person name="Stark A."/>
            <person name="Stephan W."/>
            <person name="Strausberg R.L."/>
            <person name="Strempel S."/>
            <person name="Sturgill D."/>
            <person name="Sutton G."/>
            <person name="Sutton G.G."/>
            <person name="Tao W."/>
            <person name="Teichmann S."/>
            <person name="Tobari Y.N."/>
            <person name="Tomimura Y."/>
            <person name="Tsolas J.M."/>
            <person name="Valente V.L."/>
            <person name="Venter E."/>
            <person name="Venter J.C."/>
            <person name="Vicario S."/>
            <person name="Vieira F.G."/>
            <person name="Vilella A.J."/>
            <person name="Villasante A."/>
            <person name="Walenz B."/>
            <person name="Wang J."/>
            <person name="Wasserman M."/>
            <person name="Watts T."/>
            <person name="Wilson D."/>
            <person name="Wilson R.K."/>
            <person name="Wing R.A."/>
            <person name="Wolfner M.F."/>
            <person name="Wong A."/>
            <person name="Wong G.K."/>
            <person name="Wu C.I."/>
            <person name="Wu G."/>
            <person name="Yamamoto D."/>
            <person name="Yang H.P."/>
            <person name="Yang S.P."/>
            <person name="Yorke J.A."/>
            <person name="Yoshida K."/>
            <person name="Zdobnov E."/>
            <person name="Zhang P."/>
            <person name="Zhang Y."/>
            <person name="Zimin A.V."/>
            <person name="Baldwin J."/>
            <person name="Abdouelleil A."/>
            <person name="Abdulkadir J."/>
            <person name="Abebe A."/>
            <person name="Abera B."/>
            <person name="Abreu J."/>
            <person name="Acer S.C."/>
            <person name="Aftuck L."/>
            <person name="Alexander A."/>
            <person name="An P."/>
            <person name="Anderson E."/>
            <person name="Anderson S."/>
            <person name="Arachi H."/>
            <person name="Azer M."/>
            <person name="Bachantsang P."/>
            <person name="Barry A."/>
            <person name="Bayul T."/>
            <person name="Berlin A."/>
            <person name="Bessette D."/>
            <person name="Bloom T."/>
            <person name="Blye J."/>
            <person name="Boguslavskiy L."/>
            <person name="Bonnet C."/>
            <person name="Boukhgalter B."/>
            <person name="Bourzgui I."/>
            <person name="Brown A."/>
            <person name="Cahill P."/>
            <person name="Channer S."/>
            <person name="Cheshatsang Y."/>
            <person name="Chuda L."/>
            <person name="Citroen M."/>
            <person name="Collymore A."/>
            <person name="Cooke P."/>
            <person name="Costello M."/>
            <person name="D'Aco K."/>
            <person name="Daza R."/>
            <person name="De Haan G."/>
            <person name="DeGray S."/>
            <person name="DeMaso C."/>
            <person name="Dhargay N."/>
            <person name="Dooley K."/>
            <person name="Dooley E."/>
            <person name="Doricent M."/>
            <person name="Dorje P."/>
            <person name="Dorjee K."/>
            <person name="Dupes A."/>
            <person name="Elong R."/>
            <person name="Falk J."/>
            <person name="Farina A."/>
            <person name="Faro S."/>
            <person name="Ferguson D."/>
            <person name="Fisher S."/>
            <person name="Foley C.D."/>
            <person name="Franke A."/>
            <person name="Friedrich D."/>
            <person name="Gadbois L."/>
            <person name="Gearin G."/>
            <person name="Gearin C.R."/>
            <person name="Giannoukos G."/>
            <person name="Goode T."/>
            <person name="Graham J."/>
            <person name="Grandbois E."/>
            <person name="Grewal S."/>
            <person name="Gyaltsen K."/>
            <person name="Hafez N."/>
            <person name="Hagos B."/>
            <person name="Hall J."/>
            <person name="Henson C."/>
            <person name="Hollinger A."/>
            <person name="Honan T."/>
            <person name="Huard M.D."/>
            <person name="Hughes L."/>
            <person name="Hurhula B."/>
            <person name="Husby M.E."/>
            <person name="Kamat A."/>
            <person name="Kanga B."/>
            <person name="Kashin S."/>
            <person name="Khazanovich D."/>
            <person name="Kisner P."/>
            <person name="Lance K."/>
            <person name="Lara M."/>
            <person name="Lee W."/>
            <person name="Lennon N."/>
            <person name="Letendre F."/>
            <person name="LeVine R."/>
            <person name="Lipovsky A."/>
            <person name="Liu X."/>
            <person name="Liu J."/>
            <person name="Liu S."/>
            <person name="Lokyitsang T."/>
            <person name="Lokyitsang Y."/>
            <person name="Lubonja R."/>
            <person name="Lui A."/>
            <person name="MacDonald P."/>
            <person name="Magnisalis V."/>
            <person name="Maru K."/>
            <person name="Matthews C."/>
            <person name="McCusker W."/>
            <person name="McDonough S."/>
            <person name="Mehta T."/>
            <person name="Meldrim J."/>
            <person name="Meneus L."/>
            <person name="Mihai O."/>
            <person name="Mihalev A."/>
            <person name="Mihova T."/>
            <person name="Mittelman R."/>
            <person name="Mlenga V."/>
            <person name="Montmayeur A."/>
            <person name="Mulrain L."/>
            <person name="Navidi A."/>
            <person name="Naylor J."/>
            <person name="Negash T."/>
            <person name="Nguyen T."/>
            <person name="Nguyen N."/>
            <person name="Nicol R."/>
            <person name="Norbu C."/>
            <person name="Norbu N."/>
            <person name="Novod N."/>
            <person name="O'Neill B."/>
            <person name="Osman S."/>
            <person name="Markiewicz E."/>
            <person name="Oyono O.L."/>
            <person name="Patti C."/>
            <person name="Phunkhang P."/>
            <person name="Pierre F."/>
            <person name="Priest M."/>
            <person name="Raghuraman S."/>
            <person name="Rege F."/>
            <person name="Reyes R."/>
            <person name="Rise C."/>
            <person name="Rogov P."/>
            <person name="Ross K."/>
            <person name="Ryan E."/>
            <person name="Settipalli S."/>
            <person name="Shea T."/>
            <person name="Sherpa N."/>
            <person name="Shi L."/>
            <person name="Shih D."/>
            <person name="Sparrow T."/>
            <person name="Spaulding J."/>
            <person name="Stalker J."/>
            <person name="Stange-Thomann N."/>
            <person name="Stavropoulos S."/>
            <person name="Stone C."/>
            <person name="Strader C."/>
            <person name="Tesfaye S."/>
            <person name="Thomson T."/>
            <person name="Thoulutsang Y."/>
            <person name="Thoulutsang D."/>
            <person name="Topham K."/>
            <person name="Topping I."/>
            <person name="Tsamla T."/>
            <person name="Vassiliev H."/>
            <person name="Vo A."/>
            <person name="Wangchuk T."/>
            <person name="Wangdi T."/>
            <person name="Weiand M."/>
            <person name="Wilkinson J."/>
            <person name="Wilson A."/>
            <person name="Yadav S."/>
            <person name="Young G."/>
            <person name="Yu Q."/>
            <person name="Zembek L."/>
            <person name="Zhong D."/>
            <person name="Zimmer A."/>
            <person name="Zwirko Z."/>
            <person name="Jaffe D.B."/>
            <person name="Alvarez P."/>
            <person name="Brockman W."/>
            <person name="Butler J."/>
            <person name="Chin C."/>
            <person name="Gnerre S."/>
            <person name="Grabherr M."/>
            <person name="Kleber M."/>
            <person name="Mauceli E."/>
            <person name="MacCallum I."/>
        </authorList>
    </citation>
    <scope>NUCLEOTIDE SEQUENCE [LARGE SCALE GENOMIC DNA]</scope>
    <source>
        <strain evidence="9">Tucson 15081-1352.22</strain>
    </source>
</reference>
<feature type="compositionally biased region" description="Polar residues" evidence="6">
    <location>
        <begin position="24"/>
        <end position="45"/>
    </location>
</feature>
<keyword evidence="5 7" id="KW-0472">Membrane</keyword>
<evidence type="ECO:0000256" key="2">
    <source>
        <dbReference type="ARBA" id="ARBA00007322"/>
    </source>
</evidence>
<dbReference type="PANTHER" id="PTHR12703">
    <property type="entry name" value="TRANSMEMBRANE PROTEIN 33"/>
    <property type="match status" value="1"/>
</dbReference>
<dbReference type="GO" id="GO:0005783">
    <property type="term" value="C:endoplasmic reticulum"/>
    <property type="evidence" value="ECO:0007669"/>
    <property type="project" value="TreeGrafter"/>
</dbReference>
<proteinExistence type="inferred from homology"/>
<dbReference type="Proteomes" id="UP000009192">
    <property type="component" value="Unassembled WGS sequence"/>
</dbReference>
<evidence type="ECO:0000256" key="3">
    <source>
        <dbReference type="ARBA" id="ARBA00022692"/>
    </source>
</evidence>
<keyword evidence="3 7" id="KW-0812">Transmembrane</keyword>
<dbReference type="FunCoup" id="A0A0Q9X4U1">
    <property type="interactions" value="1969"/>
</dbReference>
<keyword evidence="4 7" id="KW-1133">Transmembrane helix</keyword>
<dbReference type="GO" id="GO:0061024">
    <property type="term" value="P:membrane organization"/>
    <property type="evidence" value="ECO:0007669"/>
    <property type="project" value="TreeGrafter"/>
</dbReference>
<gene>
    <name evidence="8" type="primary">Dmoj\GI17312</name>
    <name evidence="8" type="ORF">Dmoj_GI17312</name>
</gene>
<evidence type="ECO:0000313" key="8">
    <source>
        <dbReference type="EMBL" id="KRG02877.1"/>
    </source>
</evidence>
<feature type="transmembrane region" description="Helical" evidence="7">
    <location>
        <begin position="94"/>
        <end position="114"/>
    </location>
</feature>
<sequence length="316" mass="35432">MMFSQTKVAFARQNSSKRNRTPRSRTLTTGIMSATTEQQKQTSFDSAQGDGQPSSSASSSSQPQGQQEQQQPQTSQNAPAKLLQHFQTNRIDSALWALRLLVIFFTVSYVLPIFTSQQSSFNKVLLANAAISALRLHQRVPAFSFSREFLARLFAEDSCHYMMYSLIFFSIRPTLLVLIPIALYSVLHAASYSLKLLDLIGQNSWWGARFIISIVEFQAANILKATAFCEIFIMPYAIVLTFMAHAGLMTPIIYYHYLVMRYSSRRNPYPRTAFAELRITFEALAARSPPVIGKIIRGGIGFVSRLAPQPQPAPAQ</sequence>
<evidence type="ECO:0000256" key="6">
    <source>
        <dbReference type="SAM" id="MobiDB-lite"/>
    </source>
</evidence>
<feature type="compositionally biased region" description="Low complexity" evidence="6">
    <location>
        <begin position="46"/>
        <end position="77"/>
    </location>
</feature>
<feature type="transmembrane region" description="Helical" evidence="7">
    <location>
        <begin position="206"/>
        <end position="227"/>
    </location>
</feature>
<feature type="region of interest" description="Disordered" evidence="6">
    <location>
        <begin position="1"/>
        <end position="77"/>
    </location>
</feature>
<dbReference type="eggNOG" id="KOG4002">
    <property type="taxonomic scope" value="Eukaryota"/>
</dbReference>
<protein>
    <submittedName>
        <fullName evidence="8">Uncharacterized protein, isoform B</fullName>
    </submittedName>
</protein>
<name>A0A0Q9X4U1_DROMO</name>
<evidence type="ECO:0000256" key="4">
    <source>
        <dbReference type="ARBA" id="ARBA00022989"/>
    </source>
</evidence>
<feature type="transmembrane region" description="Helical" evidence="7">
    <location>
        <begin position="175"/>
        <end position="194"/>
    </location>
</feature>
<dbReference type="GO" id="GO:0016020">
    <property type="term" value="C:membrane"/>
    <property type="evidence" value="ECO:0007669"/>
    <property type="project" value="UniProtKB-SubCell"/>
</dbReference>
<dbReference type="OrthoDB" id="5581259at2759"/>
<organism evidence="8 9">
    <name type="scientific">Drosophila mojavensis</name>
    <name type="common">Fruit fly</name>
    <dbReference type="NCBI Taxonomy" id="7230"/>
    <lineage>
        <taxon>Eukaryota</taxon>
        <taxon>Metazoa</taxon>
        <taxon>Ecdysozoa</taxon>
        <taxon>Arthropoda</taxon>
        <taxon>Hexapoda</taxon>
        <taxon>Insecta</taxon>
        <taxon>Pterygota</taxon>
        <taxon>Neoptera</taxon>
        <taxon>Endopterygota</taxon>
        <taxon>Diptera</taxon>
        <taxon>Brachycera</taxon>
        <taxon>Muscomorpha</taxon>
        <taxon>Ephydroidea</taxon>
        <taxon>Drosophilidae</taxon>
        <taxon>Drosophila</taxon>
    </lineage>
</organism>
<dbReference type="GO" id="GO:0071786">
    <property type="term" value="P:endoplasmic reticulum tubular network organization"/>
    <property type="evidence" value="ECO:0007669"/>
    <property type="project" value="TreeGrafter"/>
</dbReference>
<dbReference type="InParanoid" id="A0A0Q9X4U1"/>
<keyword evidence="9" id="KW-1185">Reference proteome</keyword>
<evidence type="ECO:0000256" key="1">
    <source>
        <dbReference type="ARBA" id="ARBA00004141"/>
    </source>
</evidence>
<dbReference type="KEGG" id="dmo:Dmoj_GI17312"/>